<evidence type="ECO:0000313" key="2">
    <source>
        <dbReference type="Proteomes" id="UP000007875"/>
    </source>
</evidence>
<name>H2Y5D0_CIOSA</name>
<reference evidence="1" key="2">
    <citation type="submission" date="2025-08" db="UniProtKB">
        <authorList>
            <consortium name="Ensembl"/>
        </authorList>
    </citation>
    <scope>IDENTIFICATION</scope>
</reference>
<sequence length="145" mass="16441">WKHLSSVINNFTDCWPIIITVLKGIQTDGKVNRDFPSGAICHYRFSQPSSSSYAVGRRYVDLLQRKKFVSHSVSHVMTANFSKTEIQLTFCCPGMRANSSKTEIQLTFCCPEMRANSSKTEIQLTLCCPEMRANSSKTEIQENHN</sequence>
<protein>
    <submittedName>
        <fullName evidence="1">Uncharacterized protein</fullName>
    </submittedName>
</protein>
<reference evidence="1" key="3">
    <citation type="submission" date="2025-09" db="UniProtKB">
        <authorList>
            <consortium name="Ensembl"/>
        </authorList>
    </citation>
    <scope>IDENTIFICATION</scope>
</reference>
<keyword evidence="2" id="KW-1185">Reference proteome</keyword>
<dbReference type="HOGENOM" id="CLU_1791197_0_0_1"/>
<organism evidence="1 2">
    <name type="scientific">Ciona savignyi</name>
    <name type="common">Pacific transparent sea squirt</name>
    <dbReference type="NCBI Taxonomy" id="51511"/>
    <lineage>
        <taxon>Eukaryota</taxon>
        <taxon>Metazoa</taxon>
        <taxon>Chordata</taxon>
        <taxon>Tunicata</taxon>
        <taxon>Ascidiacea</taxon>
        <taxon>Phlebobranchia</taxon>
        <taxon>Cionidae</taxon>
        <taxon>Ciona</taxon>
    </lineage>
</organism>
<dbReference type="InParanoid" id="H2Y5D0"/>
<dbReference type="Ensembl" id="ENSCSAVT00000000533.1">
    <property type="protein sequence ID" value="ENSCSAVP00000000528.1"/>
    <property type="gene ID" value="ENSCSAVG00000000296.1"/>
</dbReference>
<reference evidence="2" key="1">
    <citation type="submission" date="2003-08" db="EMBL/GenBank/DDBJ databases">
        <authorList>
            <person name="Birren B."/>
            <person name="Nusbaum C."/>
            <person name="Abebe A."/>
            <person name="Abouelleil A."/>
            <person name="Adekoya E."/>
            <person name="Ait-zahra M."/>
            <person name="Allen N."/>
            <person name="Allen T."/>
            <person name="An P."/>
            <person name="Anderson M."/>
            <person name="Anderson S."/>
            <person name="Arachchi H."/>
            <person name="Armbruster J."/>
            <person name="Bachantsang P."/>
            <person name="Baldwin J."/>
            <person name="Barry A."/>
            <person name="Bayul T."/>
            <person name="Blitshsteyn B."/>
            <person name="Bloom T."/>
            <person name="Blye J."/>
            <person name="Boguslavskiy L."/>
            <person name="Borowsky M."/>
            <person name="Boukhgalter B."/>
            <person name="Brunache A."/>
            <person name="Butler J."/>
            <person name="Calixte N."/>
            <person name="Calvo S."/>
            <person name="Camarata J."/>
            <person name="Campo K."/>
            <person name="Chang J."/>
            <person name="Cheshatsang Y."/>
            <person name="Citroen M."/>
            <person name="Collymore A."/>
            <person name="Considine T."/>
            <person name="Cook A."/>
            <person name="Cooke P."/>
            <person name="Corum B."/>
            <person name="Cuomo C."/>
            <person name="David R."/>
            <person name="Dawoe T."/>
            <person name="Degray S."/>
            <person name="Dodge S."/>
            <person name="Dooley K."/>
            <person name="Dorje P."/>
            <person name="Dorjee K."/>
            <person name="Dorris L."/>
            <person name="Duffey N."/>
            <person name="Dupes A."/>
            <person name="Elkins T."/>
            <person name="Engels R."/>
            <person name="Erickson J."/>
            <person name="Farina A."/>
            <person name="Faro S."/>
            <person name="Ferreira P."/>
            <person name="Fischer H."/>
            <person name="Fitzgerald M."/>
            <person name="Foley K."/>
            <person name="Gage D."/>
            <person name="Galagan J."/>
            <person name="Gearin G."/>
            <person name="Gnerre S."/>
            <person name="Gnirke A."/>
            <person name="Goyette A."/>
            <person name="Graham J."/>
            <person name="Grandbois E."/>
            <person name="Gyaltsen K."/>
            <person name="Hafez N."/>
            <person name="Hagopian D."/>
            <person name="Hagos B."/>
            <person name="Hall J."/>
            <person name="Hatcher B."/>
            <person name="Heller A."/>
            <person name="Higgins H."/>
            <person name="Honan T."/>
            <person name="Horn A."/>
            <person name="Houde N."/>
            <person name="Hughes L."/>
            <person name="Hulme W."/>
            <person name="Husby E."/>
            <person name="Iliev I."/>
            <person name="Jaffe D."/>
            <person name="Jones C."/>
            <person name="Kamal M."/>
            <person name="Kamat A."/>
            <person name="Kamvysselis M."/>
            <person name="Karlsson E."/>
            <person name="Kells C."/>
            <person name="Kieu A."/>
            <person name="Kisner P."/>
            <person name="Kodira C."/>
            <person name="Kulbokas E."/>
            <person name="Labutti K."/>
            <person name="Lama D."/>
            <person name="Landers T."/>
            <person name="Leger J."/>
            <person name="Levine S."/>
            <person name="Lewis D."/>
            <person name="Lewis T."/>
            <person name="Lindblad-toh K."/>
            <person name="Liu X."/>
            <person name="Lokyitsang T."/>
            <person name="Lokyitsang Y."/>
            <person name="Lucien O."/>
            <person name="Lui A."/>
            <person name="Ma L.J."/>
            <person name="Mabbitt R."/>
            <person name="Macdonald J."/>
            <person name="Maclean C."/>
            <person name="Major J."/>
            <person name="Manning J."/>
            <person name="Marabella R."/>
            <person name="Maru K."/>
            <person name="Matthews C."/>
            <person name="Mauceli E."/>
            <person name="Mccarthy M."/>
            <person name="Mcdonough S."/>
            <person name="Mcghee T."/>
            <person name="Meldrim J."/>
            <person name="Meneus L."/>
            <person name="Mesirov J."/>
            <person name="Mihalev A."/>
            <person name="Mihova T."/>
            <person name="Mikkelsen T."/>
            <person name="Mlenga V."/>
            <person name="Moru K."/>
            <person name="Mozes J."/>
            <person name="Mulrain L."/>
            <person name="Munson G."/>
            <person name="Naylor J."/>
            <person name="Newes C."/>
            <person name="Nguyen C."/>
            <person name="Nguyen N."/>
            <person name="Nguyen T."/>
            <person name="Nicol R."/>
            <person name="Nielsen C."/>
            <person name="Nizzari M."/>
            <person name="Norbu C."/>
            <person name="Norbu N."/>
            <person name="O'donnell P."/>
            <person name="Okoawo O."/>
            <person name="O'leary S."/>
            <person name="Omotosho B."/>
            <person name="O'neill K."/>
            <person name="Osman S."/>
            <person name="Parker S."/>
            <person name="Perrin D."/>
            <person name="Phunkhang P."/>
            <person name="Piqani B."/>
            <person name="Purcell S."/>
            <person name="Rachupka T."/>
            <person name="Ramasamy U."/>
            <person name="Rameau R."/>
            <person name="Ray V."/>
            <person name="Raymond C."/>
            <person name="Retta R."/>
            <person name="Richardson S."/>
            <person name="Rise C."/>
            <person name="Rodriguez J."/>
            <person name="Rogers J."/>
            <person name="Rogov P."/>
            <person name="Rutman M."/>
            <person name="Schupbach R."/>
            <person name="Seaman C."/>
            <person name="Settipalli S."/>
            <person name="Sharpe T."/>
            <person name="Sheridan J."/>
            <person name="Sherpa N."/>
            <person name="Shi J."/>
            <person name="Smirnov S."/>
            <person name="Smith C."/>
            <person name="Sougnez C."/>
            <person name="Spencer B."/>
            <person name="Stalker J."/>
            <person name="Stange-thomann N."/>
            <person name="Stavropoulos S."/>
            <person name="Stetson K."/>
            <person name="Stone C."/>
            <person name="Stone S."/>
            <person name="Stubbs M."/>
            <person name="Talamas J."/>
            <person name="Tchuinga P."/>
            <person name="Tenzing P."/>
            <person name="Tesfaye S."/>
            <person name="Theodore J."/>
            <person name="Thoulutsang Y."/>
            <person name="Topham K."/>
            <person name="Towey S."/>
            <person name="Tsamla T."/>
            <person name="Tsomo N."/>
            <person name="Vallee D."/>
            <person name="Vassiliev H."/>
            <person name="Venkataraman V."/>
            <person name="Vinson J."/>
            <person name="Vo A."/>
            <person name="Wade C."/>
            <person name="Wang S."/>
            <person name="Wangchuk T."/>
            <person name="Wangdi T."/>
            <person name="Whittaker C."/>
            <person name="Wilkinson J."/>
            <person name="Wu Y."/>
            <person name="Wyman D."/>
            <person name="Yadav S."/>
            <person name="Yang S."/>
            <person name="Yang X."/>
            <person name="Yeager S."/>
            <person name="Yee E."/>
            <person name="Young G."/>
            <person name="Zainoun J."/>
            <person name="Zembeck L."/>
            <person name="Zimmer A."/>
            <person name="Zody M."/>
            <person name="Lander E."/>
        </authorList>
    </citation>
    <scope>NUCLEOTIDE SEQUENCE [LARGE SCALE GENOMIC DNA]</scope>
</reference>
<evidence type="ECO:0000313" key="1">
    <source>
        <dbReference type="Ensembl" id="ENSCSAVP00000000528.1"/>
    </source>
</evidence>
<proteinExistence type="predicted"/>
<dbReference type="Proteomes" id="UP000007875">
    <property type="component" value="Unassembled WGS sequence"/>
</dbReference>
<dbReference type="AlphaFoldDB" id="H2Y5D0"/>
<accession>H2Y5D0</accession>